<dbReference type="EMBL" id="CT868049">
    <property type="protein sequence ID" value="CAK66962.1"/>
    <property type="molecule type" value="Genomic_DNA"/>
</dbReference>
<evidence type="ECO:0000259" key="3">
    <source>
        <dbReference type="Pfam" id="PF01248"/>
    </source>
</evidence>
<proteinExistence type="predicted"/>
<keyword evidence="5" id="KW-1185">Reference proteome</keyword>
<dbReference type="Proteomes" id="UP000000600">
    <property type="component" value="Unassembled WGS sequence"/>
</dbReference>
<evidence type="ECO:0000313" key="4">
    <source>
        <dbReference type="EMBL" id="CAK66962.1"/>
    </source>
</evidence>
<dbReference type="KEGG" id="ptm:GSPATT00036093001"/>
<dbReference type="AlphaFoldDB" id="A0C845"/>
<dbReference type="OrthoDB" id="295789at2759"/>
<evidence type="ECO:0000256" key="2">
    <source>
        <dbReference type="ARBA" id="ARBA00023274"/>
    </source>
</evidence>
<dbReference type="Gene3D" id="3.30.1330.30">
    <property type="match status" value="1"/>
</dbReference>
<name>A0C845_PARTE</name>
<dbReference type="Pfam" id="PF01248">
    <property type="entry name" value="Ribosomal_L7Ae"/>
    <property type="match status" value="1"/>
</dbReference>
<dbReference type="eggNOG" id="ENOG502SRAP">
    <property type="taxonomic scope" value="Eukaryota"/>
</dbReference>
<dbReference type="GO" id="GO:0003735">
    <property type="term" value="F:structural constituent of ribosome"/>
    <property type="evidence" value="ECO:0000318"/>
    <property type="project" value="GO_Central"/>
</dbReference>
<gene>
    <name evidence="4" type="ORF">GSPATT00036093001</name>
</gene>
<evidence type="ECO:0000313" key="5">
    <source>
        <dbReference type="Proteomes" id="UP000000600"/>
    </source>
</evidence>
<dbReference type="HOGENOM" id="CLU_020152_0_0_1"/>
<organism evidence="4 5">
    <name type="scientific">Paramecium tetraurelia</name>
    <dbReference type="NCBI Taxonomy" id="5888"/>
    <lineage>
        <taxon>Eukaryota</taxon>
        <taxon>Sar</taxon>
        <taxon>Alveolata</taxon>
        <taxon>Ciliophora</taxon>
        <taxon>Intramacronucleata</taxon>
        <taxon>Oligohymenophorea</taxon>
        <taxon>Peniculida</taxon>
        <taxon>Parameciidae</taxon>
        <taxon>Paramecium</taxon>
    </lineage>
</organism>
<dbReference type="OMA" id="FIFGENC"/>
<dbReference type="GeneID" id="5020144"/>
<dbReference type="RefSeq" id="XP_001434359.1">
    <property type="nucleotide sequence ID" value="XM_001434322.1"/>
</dbReference>
<accession>A0C845</accession>
<dbReference type="InterPro" id="IPR029064">
    <property type="entry name" value="Ribosomal_eL30-like_sf"/>
</dbReference>
<dbReference type="GO" id="GO:0022627">
    <property type="term" value="C:cytosolic small ribosomal subunit"/>
    <property type="evidence" value="ECO:0000318"/>
    <property type="project" value="GO_Central"/>
</dbReference>
<reference evidence="4 5" key="1">
    <citation type="journal article" date="2006" name="Nature">
        <title>Global trends of whole-genome duplications revealed by the ciliate Paramecium tetraurelia.</title>
        <authorList>
            <consortium name="Genoscope"/>
            <person name="Aury J.-M."/>
            <person name="Jaillon O."/>
            <person name="Duret L."/>
            <person name="Noel B."/>
            <person name="Jubin C."/>
            <person name="Porcel B.M."/>
            <person name="Segurens B."/>
            <person name="Daubin V."/>
            <person name="Anthouard V."/>
            <person name="Aiach N."/>
            <person name="Arnaiz O."/>
            <person name="Billaut A."/>
            <person name="Beisson J."/>
            <person name="Blanc I."/>
            <person name="Bouhouche K."/>
            <person name="Camara F."/>
            <person name="Duharcourt S."/>
            <person name="Guigo R."/>
            <person name="Gogendeau D."/>
            <person name="Katinka M."/>
            <person name="Keller A.-M."/>
            <person name="Kissmehl R."/>
            <person name="Klotz C."/>
            <person name="Koll F."/>
            <person name="Le Moue A."/>
            <person name="Lepere C."/>
            <person name="Malinsky S."/>
            <person name="Nowacki M."/>
            <person name="Nowak J.K."/>
            <person name="Plattner H."/>
            <person name="Poulain J."/>
            <person name="Ruiz F."/>
            <person name="Serrano V."/>
            <person name="Zagulski M."/>
            <person name="Dessen P."/>
            <person name="Betermier M."/>
            <person name="Weissenbach J."/>
            <person name="Scarpelli C."/>
            <person name="Schachter V."/>
            <person name="Sperling L."/>
            <person name="Meyer E."/>
            <person name="Cohen J."/>
            <person name="Wincker P."/>
        </authorList>
    </citation>
    <scope>NUCLEOTIDE SEQUENCE [LARGE SCALE GENOMIC DNA]</scope>
    <source>
        <strain evidence="4 5">Stock d4-2</strain>
    </source>
</reference>
<dbReference type="STRING" id="5888.A0C845"/>
<dbReference type="InParanoid" id="A0C845"/>
<protein>
    <recommendedName>
        <fullName evidence="3">Ribosomal protein eL8/eL30/eS12/Gadd45 domain-containing protein</fullName>
    </recommendedName>
</protein>
<keyword evidence="2" id="KW-0687">Ribonucleoprotein</keyword>
<evidence type="ECO:0000256" key="1">
    <source>
        <dbReference type="ARBA" id="ARBA00022980"/>
    </source>
</evidence>
<sequence>MTSQVSLIVWKEQIQIILLWQKSNNYQRNSPPQKELYKHHYTEDNWPRESMKSAKAIESKQAKFIVLADDCSEDTYKKLVIALAKQFQIPVWKVEKGVLYLENGLAFQSSLLRQRRSNQENAHLQQQRTLQLRSARMKNNLQKIKLRHCEVIQYIYIHQNYQMDKFSMDEKALDLHIFTPEEAKLGPYTYLNINYLPHLASHIMHKISHKEFCSLIEFELQTYLLELAIQPQRSKTIKELTSYIIREMRLNSKFWIHGSEAWNEVQLRFKLLHTLEPNCSQEQVKKSGGKKSLSEILQDVHALRKYLASLDFSKVDYKSEFLKIPEVIALISEYDQANSQNKQLQAIDSYNEIIQSLVECKQRKYQLKLQQQVDHVKNQPVDLMSRVTYFQNKETRSAKTDQVSYRDRRVMIKELQRLDVDERRTIFVPNQVYCYYKIDLVILPYIYRFIFGENCEFTRQHLRIQNLVLYLCLSDQENYKQNKQKKNIILDDNAESKTSMKLFQKYLDQSKDKLMTDFEQYCKNQNISLKNYFSSTPASYRKELLLIRNILILSFRFAKQILGIDYNFEDQKINQLDYEEEEKNDKSHNSYQKWNKTDMQNDYYYFNVLAQLELYYDIPFDQYDDLLRVYNNYIEIVYTSKKEHFKEYFGVLKTNKDGILGLKSSLEQVNSAIDEYLNYINAPKTQQKRSYIYHSDNREEWKEEQYKQFLEGLYKYFEIVVNNKKIAKFMGDVNPNHVRFIKGQYLRGLKKRAKEKNINRKELLKQDIENFDISIFEKK</sequence>
<dbReference type="GO" id="GO:0042274">
    <property type="term" value="P:ribosomal small subunit biogenesis"/>
    <property type="evidence" value="ECO:0000318"/>
    <property type="project" value="GO_Central"/>
</dbReference>
<dbReference type="InterPro" id="IPR004038">
    <property type="entry name" value="Ribosomal_eL8/eL30/eS12/Gad45"/>
</dbReference>
<feature type="domain" description="Ribosomal protein eL8/eL30/eS12/Gadd45" evidence="3">
    <location>
        <begin position="52"/>
        <end position="96"/>
    </location>
</feature>
<dbReference type="SUPFAM" id="SSF55315">
    <property type="entry name" value="L30e-like"/>
    <property type="match status" value="1"/>
</dbReference>
<keyword evidence="1" id="KW-0689">Ribosomal protein</keyword>
<dbReference type="GO" id="GO:1990145">
    <property type="term" value="P:maintenance of translational fidelity"/>
    <property type="evidence" value="ECO:0000318"/>
    <property type="project" value="GO_Central"/>
</dbReference>
<dbReference type="PANTHER" id="PTHR11843">
    <property type="entry name" value="40S RIBOSOMAL PROTEIN S12"/>
    <property type="match status" value="1"/>
</dbReference>